<dbReference type="GO" id="GO:0046872">
    <property type="term" value="F:metal ion binding"/>
    <property type="evidence" value="ECO:0007669"/>
    <property type="project" value="UniProtKB-KW"/>
</dbReference>
<dbReference type="SMART" id="SM00729">
    <property type="entry name" value="Elp3"/>
    <property type="match status" value="1"/>
</dbReference>
<name>A0A7G9YUG2_9EURY</name>
<gene>
    <name evidence="6" type="ORF">JFJFMGFI_00045</name>
</gene>
<keyword evidence="3" id="KW-0408">Iron</keyword>
<dbReference type="InterPro" id="IPR034505">
    <property type="entry name" value="Coproporphyrinogen-III_oxidase"/>
</dbReference>
<proteinExistence type="predicted"/>
<dbReference type="Gene3D" id="3.20.20.70">
    <property type="entry name" value="Aldolase class I"/>
    <property type="match status" value="1"/>
</dbReference>
<dbReference type="PANTHER" id="PTHR13932">
    <property type="entry name" value="COPROPORPHYRINIGEN III OXIDASE"/>
    <property type="match status" value="1"/>
</dbReference>
<dbReference type="SFLD" id="SFLDG01065">
    <property type="entry name" value="anaerobic_coproporphyrinogen-I"/>
    <property type="match status" value="1"/>
</dbReference>
<evidence type="ECO:0000313" key="6">
    <source>
        <dbReference type="EMBL" id="QNO51646.1"/>
    </source>
</evidence>
<reference evidence="6" key="1">
    <citation type="submission" date="2020-06" db="EMBL/GenBank/DDBJ databases">
        <title>Unique genomic features of the anaerobic methanotrophic archaea.</title>
        <authorList>
            <person name="Chadwick G.L."/>
            <person name="Skennerton C.T."/>
            <person name="Laso-Perez R."/>
            <person name="Leu A.O."/>
            <person name="Speth D.R."/>
            <person name="Yu H."/>
            <person name="Morgan-Lang C."/>
            <person name="Hatzenpichler R."/>
            <person name="Goudeau D."/>
            <person name="Malmstrom R."/>
            <person name="Brazelton W.J."/>
            <person name="Woyke T."/>
            <person name="Hallam S.J."/>
            <person name="Tyson G.W."/>
            <person name="Wegener G."/>
            <person name="Boetius A."/>
            <person name="Orphan V."/>
        </authorList>
    </citation>
    <scope>NUCLEOTIDE SEQUENCE</scope>
</reference>
<evidence type="ECO:0000256" key="3">
    <source>
        <dbReference type="ARBA" id="ARBA00023004"/>
    </source>
</evidence>
<dbReference type="PANTHER" id="PTHR13932:SF5">
    <property type="entry name" value="RADICAL S-ADENOSYL METHIONINE DOMAIN-CONTAINING PROTEIN 1, MITOCHONDRIAL"/>
    <property type="match status" value="1"/>
</dbReference>
<dbReference type="AlphaFoldDB" id="A0A7G9YUG2"/>
<dbReference type="InterPro" id="IPR006638">
    <property type="entry name" value="Elp3/MiaA/NifB-like_rSAM"/>
</dbReference>
<dbReference type="GO" id="GO:0006779">
    <property type="term" value="P:porphyrin-containing compound biosynthetic process"/>
    <property type="evidence" value="ECO:0007669"/>
    <property type="project" value="TreeGrafter"/>
</dbReference>
<dbReference type="EMBL" id="MT631474">
    <property type="protein sequence ID" value="QNO51646.1"/>
    <property type="molecule type" value="Genomic_DNA"/>
</dbReference>
<evidence type="ECO:0000259" key="5">
    <source>
        <dbReference type="PROSITE" id="PS51918"/>
    </source>
</evidence>
<dbReference type="InterPro" id="IPR013785">
    <property type="entry name" value="Aldolase_TIM"/>
</dbReference>
<dbReference type="InterPro" id="IPR058240">
    <property type="entry name" value="rSAM_sf"/>
</dbReference>
<dbReference type="InterPro" id="IPR007197">
    <property type="entry name" value="rSAM"/>
</dbReference>
<keyword evidence="1" id="KW-0949">S-adenosyl-L-methionine</keyword>
<evidence type="ECO:0000256" key="2">
    <source>
        <dbReference type="ARBA" id="ARBA00022723"/>
    </source>
</evidence>
<accession>A0A7G9YUG2</accession>
<evidence type="ECO:0000256" key="1">
    <source>
        <dbReference type="ARBA" id="ARBA00022691"/>
    </source>
</evidence>
<keyword evidence="2" id="KW-0479">Metal-binding</keyword>
<organism evidence="6">
    <name type="scientific">Candidatus Methanophagaceae archaeon ANME-1 ERB6</name>
    <dbReference type="NCBI Taxonomy" id="2759912"/>
    <lineage>
        <taxon>Archaea</taxon>
        <taxon>Methanobacteriati</taxon>
        <taxon>Methanobacteriota</taxon>
        <taxon>Stenosarchaea group</taxon>
        <taxon>Methanomicrobia</taxon>
        <taxon>Candidatus Methanophagales</taxon>
        <taxon>Candidatus Methanophagaceae</taxon>
    </lineage>
</organism>
<feature type="domain" description="Radical SAM core" evidence="5">
    <location>
        <begin position="46"/>
        <end position="275"/>
    </location>
</feature>
<dbReference type="GO" id="GO:0051539">
    <property type="term" value="F:4 iron, 4 sulfur cluster binding"/>
    <property type="evidence" value="ECO:0007669"/>
    <property type="project" value="TreeGrafter"/>
</dbReference>
<dbReference type="SFLD" id="SFLDS00029">
    <property type="entry name" value="Radical_SAM"/>
    <property type="match status" value="1"/>
</dbReference>
<dbReference type="GO" id="GO:0005737">
    <property type="term" value="C:cytoplasm"/>
    <property type="evidence" value="ECO:0007669"/>
    <property type="project" value="TreeGrafter"/>
</dbReference>
<dbReference type="SUPFAM" id="SSF102114">
    <property type="entry name" value="Radical SAM enzymes"/>
    <property type="match status" value="1"/>
</dbReference>
<dbReference type="PROSITE" id="PS51918">
    <property type="entry name" value="RADICAL_SAM"/>
    <property type="match status" value="1"/>
</dbReference>
<sequence>MNKIKIRRYMESNTRKWLKSHHDTLFPFFPYLEKKRIEWLFDRLEQKGAENGALYVHIPFCSGKCTFCILTKELPSHPSHTTKYVNSVLEEASAWSDYYSPVETVYIGGGTPTSLSSEDLKLLFTGLREHFQIEPDAEISVETTVSELTEAKMNLLVDLGVNRLSVGVQTFNRGLRKTLGRRGSGEEVIEKLNTVRAFFPLLSIDLLYDIPGQGKTDVITDLQKAIEIGMDGISVYPLIYSPKTAISKKFVPPPIETAKAVFGTVKSFLEDNGYRHLNINHFTNGRDKFQYSTYFNRLGNVLGLGAGATGFVADCFLKHPSTSEKYIQNKNTVGNVFNVPEIVIPVLWCVSQIQYGRIDIETPRREWGFEPLDAFSETLKRGVDRGELIIAKNTIELTSEGMFWANTIGAEMAVECLYNGKGNIVSLEESTAKIAKTIMLNKLRLRLKSSKKELRIGLGTEIGIRR</sequence>
<dbReference type="GO" id="GO:0003824">
    <property type="term" value="F:catalytic activity"/>
    <property type="evidence" value="ECO:0007669"/>
    <property type="project" value="InterPro"/>
</dbReference>
<dbReference type="Pfam" id="PF04055">
    <property type="entry name" value="Radical_SAM"/>
    <property type="match status" value="1"/>
</dbReference>
<evidence type="ECO:0000256" key="4">
    <source>
        <dbReference type="ARBA" id="ARBA00023014"/>
    </source>
</evidence>
<dbReference type="CDD" id="cd01335">
    <property type="entry name" value="Radical_SAM"/>
    <property type="match status" value="1"/>
</dbReference>
<protein>
    <recommendedName>
        <fullName evidence="5">Radical SAM core domain-containing protein</fullName>
    </recommendedName>
</protein>
<keyword evidence="4" id="KW-0411">Iron-sulfur</keyword>